<dbReference type="VEuPathDB" id="FungiDB:BTJ68_01557"/>
<organism evidence="1 2">
    <name type="scientific">Hortaea werneckii</name>
    <name type="common">Black yeast</name>
    <name type="synonym">Cladosporium werneckii</name>
    <dbReference type="NCBI Taxonomy" id="91943"/>
    <lineage>
        <taxon>Eukaryota</taxon>
        <taxon>Fungi</taxon>
        <taxon>Dikarya</taxon>
        <taxon>Ascomycota</taxon>
        <taxon>Pezizomycotina</taxon>
        <taxon>Dothideomycetes</taxon>
        <taxon>Dothideomycetidae</taxon>
        <taxon>Mycosphaerellales</taxon>
        <taxon>Teratosphaeriaceae</taxon>
        <taxon>Hortaea</taxon>
    </lineage>
</organism>
<comment type="caution">
    <text evidence="1">The sequence shown here is derived from an EMBL/GenBank/DDBJ whole genome shotgun (WGS) entry which is preliminary data.</text>
</comment>
<gene>
    <name evidence="1" type="ORF">D0863_06605</name>
</gene>
<evidence type="ECO:0000313" key="2">
    <source>
        <dbReference type="Proteomes" id="UP000269276"/>
    </source>
</evidence>
<reference evidence="1 2" key="1">
    <citation type="journal article" date="2018" name="BMC Genomics">
        <title>Genomic evidence for intraspecific hybridization in a clonal and extremely halotolerant yeast.</title>
        <authorList>
            <person name="Gostincar C."/>
            <person name="Stajich J.E."/>
            <person name="Zupancic J."/>
            <person name="Zalar P."/>
            <person name="Gunde-Cimerman N."/>
        </authorList>
    </citation>
    <scope>NUCLEOTIDE SEQUENCE [LARGE SCALE GENOMIC DNA]</scope>
    <source>
        <strain evidence="1 2">EXF-2682</strain>
    </source>
</reference>
<dbReference type="EMBL" id="QWIP01000209">
    <property type="protein sequence ID" value="RMY69211.1"/>
    <property type="molecule type" value="Genomic_DNA"/>
</dbReference>
<protein>
    <submittedName>
        <fullName evidence="1">Uncharacterized protein</fullName>
    </submittedName>
</protein>
<dbReference type="OrthoDB" id="4966402at2759"/>
<proteinExistence type="predicted"/>
<dbReference type="AlphaFoldDB" id="A0A3M7DXT8"/>
<evidence type="ECO:0000313" key="1">
    <source>
        <dbReference type="EMBL" id="RMY69211.1"/>
    </source>
</evidence>
<name>A0A3M7DXT8_HORWE</name>
<sequence length="178" mass="20301">MSMGIVSLCQCTCATISTTWSHVSSWLGWYYYRLLDIMILWLNYHVWIVSALGKLRSLPGFLGCSSVERAQIGQATTGSSDESQQSQIEGSQIALCGKRNTLKVGELDEMCQYEVIHFHCGHAGRRLIKHCHFARNDPNHQCFGAWSIKREWISANQSCQTCVQREMMRRAQQAQLRI</sequence>
<dbReference type="Proteomes" id="UP000269276">
    <property type="component" value="Unassembled WGS sequence"/>
</dbReference>
<accession>A0A3M7DXT8</accession>